<keyword evidence="3 7" id="KW-0812">Transmembrane</keyword>
<comment type="similarity">
    <text evidence="7">Belongs to the MIP/aquaporin (TC 1.A.8) family.</text>
</comment>
<evidence type="ECO:0000256" key="5">
    <source>
        <dbReference type="ARBA" id="ARBA00022989"/>
    </source>
</evidence>
<accession>A0A0M0JCB9</accession>
<keyword evidence="4" id="KW-0677">Repeat</keyword>
<dbReference type="InterPro" id="IPR000425">
    <property type="entry name" value="MIP"/>
</dbReference>
<dbReference type="SUPFAM" id="SSF81338">
    <property type="entry name" value="Aquaporin-like"/>
    <property type="match status" value="1"/>
</dbReference>
<evidence type="ECO:0000256" key="3">
    <source>
        <dbReference type="ARBA" id="ARBA00022692"/>
    </source>
</evidence>
<evidence type="ECO:0000313" key="10">
    <source>
        <dbReference type="Proteomes" id="UP000037460"/>
    </source>
</evidence>
<dbReference type="Gene3D" id="1.20.1080.10">
    <property type="entry name" value="Glycerol uptake facilitator protein"/>
    <property type="match status" value="1"/>
</dbReference>
<dbReference type="InterPro" id="IPR023271">
    <property type="entry name" value="Aquaporin-like"/>
</dbReference>
<dbReference type="GO" id="GO:0019755">
    <property type="term" value="P:one-carbon compound transport"/>
    <property type="evidence" value="ECO:0007669"/>
    <property type="project" value="UniProtKB-ARBA"/>
</dbReference>
<keyword evidence="5 8" id="KW-1133">Transmembrane helix</keyword>
<feature type="transmembrane region" description="Helical" evidence="8">
    <location>
        <begin position="136"/>
        <end position="155"/>
    </location>
</feature>
<dbReference type="GO" id="GO:0016020">
    <property type="term" value="C:membrane"/>
    <property type="evidence" value="ECO:0007669"/>
    <property type="project" value="InterPro"/>
</dbReference>
<dbReference type="EMBL" id="JWZX01003124">
    <property type="protein sequence ID" value="KOO24120.1"/>
    <property type="molecule type" value="Genomic_DNA"/>
</dbReference>
<keyword evidence="2 7" id="KW-0813">Transport</keyword>
<sequence length="248" mass="26095">MQISFDLSRELVIALWAEFLGTFIFQFFGGTEQVGPVNGVVLTVCIFMTAKYSGGNLNPAVSAGLCLTGILPPFKAGLYAVAQISGSIAAAFLAAFIDLDENLDAAGLDNWGEYKMPYLIPPGCHRTLPDRVRGSVFVLEMLGTFVLVATVHAVAVAKPGFGDHAPFAIGLAIVVVVGGAGHITGGFFNPARFIGPALVFGCDLHNAWLYLIAQLLGGALASLNHTRILEKLTPAPPLAKSEVVVEVL</sequence>
<keyword evidence="10" id="KW-1185">Reference proteome</keyword>
<feature type="transmembrane region" description="Helical" evidence="8">
    <location>
        <begin position="167"/>
        <end position="187"/>
    </location>
</feature>
<dbReference type="GO" id="GO:0012505">
    <property type="term" value="C:endomembrane system"/>
    <property type="evidence" value="ECO:0007669"/>
    <property type="project" value="UniProtKB-SubCell"/>
</dbReference>
<dbReference type="OrthoDB" id="3222at2759"/>
<dbReference type="AlphaFoldDB" id="A0A0M0JCB9"/>
<dbReference type="GO" id="GO:0005737">
    <property type="term" value="C:cytoplasm"/>
    <property type="evidence" value="ECO:0007669"/>
    <property type="project" value="UniProtKB-ARBA"/>
</dbReference>
<dbReference type="Proteomes" id="UP000037460">
    <property type="component" value="Unassembled WGS sequence"/>
</dbReference>
<dbReference type="PANTHER" id="PTHR45665">
    <property type="entry name" value="AQUAPORIN-8"/>
    <property type="match status" value="1"/>
</dbReference>
<dbReference type="Pfam" id="PF00230">
    <property type="entry name" value="MIP"/>
    <property type="match status" value="1"/>
</dbReference>
<feature type="transmembrane region" description="Helical" evidence="8">
    <location>
        <begin position="12"/>
        <end position="29"/>
    </location>
</feature>
<name>A0A0M0JCB9_9EUKA</name>
<evidence type="ECO:0000313" key="9">
    <source>
        <dbReference type="EMBL" id="KOO24120.1"/>
    </source>
</evidence>
<keyword evidence="6 8" id="KW-0472">Membrane</keyword>
<gene>
    <name evidence="9" type="ORF">Ctob_004911</name>
</gene>
<comment type="caution">
    <text evidence="9">The sequence shown here is derived from an EMBL/GenBank/DDBJ whole genome shotgun (WGS) entry which is preliminary data.</text>
</comment>
<proteinExistence type="inferred from homology"/>
<evidence type="ECO:0000256" key="7">
    <source>
        <dbReference type="RuleBase" id="RU000477"/>
    </source>
</evidence>
<evidence type="ECO:0000256" key="8">
    <source>
        <dbReference type="SAM" id="Phobius"/>
    </source>
</evidence>
<comment type="subcellular location">
    <subcellularLocation>
        <location evidence="1">Endomembrane system</location>
        <topology evidence="1">Multi-pass membrane protein</topology>
    </subcellularLocation>
</comment>
<dbReference type="PRINTS" id="PR00783">
    <property type="entry name" value="MINTRINSICP"/>
</dbReference>
<evidence type="ECO:0000256" key="2">
    <source>
        <dbReference type="ARBA" id="ARBA00022448"/>
    </source>
</evidence>
<reference evidence="10" key="1">
    <citation type="journal article" date="2015" name="PLoS Genet.">
        <title>Genome Sequence and Transcriptome Analyses of Chrysochromulina tobin: Metabolic Tools for Enhanced Algal Fitness in the Prominent Order Prymnesiales (Haptophyceae).</title>
        <authorList>
            <person name="Hovde B.T."/>
            <person name="Deodato C.R."/>
            <person name="Hunsperger H.M."/>
            <person name="Ryken S.A."/>
            <person name="Yost W."/>
            <person name="Jha R.K."/>
            <person name="Patterson J."/>
            <person name="Monnat R.J. Jr."/>
            <person name="Barlow S.B."/>
            <person name="Starkenburg S.R."/>
            <person name="Cattolico R.A."/>
        </authorList>
    </citation>
    <scope>NUCLEOTIDE SEQUENCE</scope>
    <source>
        <strain evidence="10">CCMP291</strain>
    </source>
</reference>
<dbReference type="InterPro" id="IPR034294">
    <property type="entry name" value="Aquaporin_transptr"/>
</dbReference>
<evidence type="ECO:0000256" key="6">
    <source>
        <dbReference type="ARBA" id="ARBA00023136"/>
    </source>
</evidence>
<evidence type="ECO:0000256" key="4">
    <source>
        <dbReference type="ARBA" id="ARBA00022737"/>
    </source>
</evidence>
<dbReference type="PANTHER" id="PTHR45665:SF9">
    <property type="entry name" value="AQUAPORIN-8"/>
    <property type="match status" value="1"/>
</dbReference>
<organism evidence="9 10">
    <name type="scientific">Chrysochromulina tobinii</name>
    <dbReference type="NCBI Taxonomy" id="1460289"/>
    <lineage>
        <taxon>Eukaryota</taxon>
        <taxon>Haptista</taxon>
        <taxon>Haptophyta</taxon>
        <taxon>Prymnesiophyceae</taxon>
        <taxon>Prymnesiales</taxon>
        <taxon>Chrysochromulinaceae</taxon>
        <taxon>Chrysochromulina</taxon>
    </lineage>
</organism>
<protein>
    <submittedName>
        <fullName evidence="9">Glycerol transport activity</fullName>
    </submittedName>
</protein>
<dbReference type="GO" id="GO:0015250">
    <property type="term" value="F:water channel activity"/>
    <property type="evidence" value="ECO:0007669"/>
    <property type="project" value="TreeGrafter"/>
</dbReference>
<evidence type="ECO:0000256" key="1">
    <source>
        <dbReference type="ARBA" id="ARBA00004127"/>
    </source>
</evidence>